<name>A0ABV1G114_9BACT</name>
<feature type="signal peptide" evidence="1">
    <location>
        <begin position="1"/>
        <end position="23"/>
    </location>
</feature>
<evidence type="ECO:0000256" key="1">
    <source>
        <dbReference type="SAM" id="SignalP"/>
    </source>
</evidence>
<protein>
    <submittedName>
        <fullName evidence="2">Uncharacterized protein</fullName>
    </submittedName>
</protein>
<sequence length="71" mass="7439">MRKAIAILPVVSAIYPMITGATAPPTIVMISNEEANLVFVPVSLNASEKIVGNLILDRTSATESTKIPTSA</sequence>
<dbReference type="Proteomes" id="UP001465717">
    <property type="component" value="Unassembled WGS sequence"/>
</dbReference>
<feature type="chain" id="PRO_5046285265" evidence="1">
    <location>
        <begin position="24"/>
        <end position="71"/>
    </location>
</feature>
<dbReference type="EMBL" id="JBBNGE010000054">
    <property type="protein sequence ID" value="MEQ2509108.1"/>
    <property type="molecule type" value="Genomic_DNA"/>
</dbReference>
<keyword evidence="3" id="KW-1185">Reference proteome</keyword>
<proteinExistence type="predicted"/>
<accession>A0ABV1G114</accession>
<evidence type="ECO:0000313" key="2">
    <source>
        <dbReference type="EMBL" id="MEQ2509108.1"/>
    </source>
</evidence>
<evidence type="ECO:0000313" key="3">
    <source>
        <dbReference type="Proteomes" id="UP001465717"/>
    </source>
</evidence>
<reference evidence="2 3" key="1">
    <citation type="submission" date="2024-04" db="EMBL/GenBank/DDBJ databases">
        <title>Human intestinal bacterial collection.</title>
        <authorList>
            <person name="Pauvert C."/>
            <person name="Hitch T.C.A."/>
            <person name="Clavel T."/>
        </authorList>
    </citation>
    <scope>NUCLEOTIDE SEQUENCE [LARGE SCALE GENOMIC DNA]</scope>
    <source>
        <strain evidence="2 3">CLA-AA-H174</strain>
    </source>
</reference>
<organism evidence="2 3">
    <name type="scientific">Segatella sinensis</name>
    <dbReference type="NCBI Taxonomy" id="3085167"/>
    <lineage>
        <taxon>Bacteria</taxon>
        <taxon>Pseudomonadati</taxon>
        <taxon>Bacteroidota</taxon>
        <taxon>Bacteroidia</taxon>
        <taxon>Bacteroidales</taxon>
        <taxon>Prevotellaceae</taxon>
        <taxon>Segatella</taxon>
    </lineage>
</organism>
<comment type="caution">
    <text evidence="2">The sequence shown here is derived from an EMBL/GenBank/DDBJ whole genome shotgun (WGS) entry which is preliminary data.</text>
</comment>
<gene>
    <name evidence="2" type="ORF">AAAT87_12660</name>
</gene>
<dbReference type="RefSeq" id="WP_349226601.1">
    <property type="nucleotide sequence ID" value="NZ_JBBNFG020000029.1"/>
</dbReference>
<keyword evidence="1" id="KW-0732">Signal</keyword>